<dbReference type="EMBL" id="BPWL01000006">
    <property type="protein sequence ID" value="GJJ10915.1"/>
    <property type="molecule type" value="Genomic_DNA"/>
</dbReference>
<accession>A0AAV5AG49</accession>
<protein>
    <submittedName>
        <fullName evidence="1">Uncharacterized protein</fullName>
    </submittedName>
</protein>
<sequence>MSIVKIPPGTYAIESIKFPGRVLDLRGGSSERNLQYLDEEKLIFTLQAVSPSSNIFSSSVSQNTQIVRTPLQQLGLQACATGGASVYQIIVPTQPGTQNLAFFAGNKEDDQFLLALRSSGDSSLSLGGENKVVL</sequence>
<dbReference type="Proteomes" id="UP001050691">
    <property type="component" value="Unassembled WGS sequence"/>
</dbReference>
<keyword evidence="2" id="KW-1185">Reference proteome</keyword>
<proteinExistence type="predicted"/>
<gene>
    <name evidence="1" type="ORF">Clacol_005143</name>
</gene>
<comment type="caution">
    <text evidence="1">The sequence shown here is derived from an EMBL/GenBank/DDBJ whole genome shotgun (WGS) entry which is preliminary data.</text>
</comment>
<organism evidence="1 2">
    <name type="scientific">Clathrus columnatus</name>
    <dbReference type="NCBI Taxonomy" id="1419009"/>
    <lineage>
        <taxon>Eukaryota</taxon>
        <taxon>Fungi</taxon>
        <taxon>Dikarya</taxon>
        <taxon>Basidiomycota</taxon>
        <taxon>Agaricomycotina</taxon>
        <taxon>Agaricomycetes</taxon>
        <taxon>Phallomycetidae</taxon>
        <taxon>Phallales</taxon>
        <taxon>Clathraceae</taxon>
        <taxon>Clathrus</taxon>
    </lineage>
</organism>
<name>A0AAV5AG49_9AGAM</name>
<reference evidence="1" key="1">
    <citation type="submission" date="2021-10" db="EMBL/GenBank/DDBJ databases">
        <title>De novo Genome Assembly of Clathrus columnatus (Basidiomycota, Fungi) Using Illumina and Nanopore Sequence Data.</title>
        <authorList>
            <person name="Ogiso-Tanaka E."/>
            <person name="Itagaki H."/>
            <person name="Hosoya T."/>
            <person name="Hosaka K."/>
        </authorList>
    </citation>
    <scope>NUCLEOTIDE SEQUENCE</scope>
    <source>
        <strain evidence="1">MO-923</strain>
    </source>
</reference>
<dbReference type="AlphaFoldDB" id="A0AAV5AG49"/>
<evidence type="ECO:0000313" key="2">
    <source>
        <dbReference type="Proteomes" id="UP001050691"/>
    </source>
</evidence>
<evidence type="ECO:0000313" key="1">
    <source>
        <dbReference type="EMBL" id="GJJ10915.1"/>
    </source>
</evidence>